<evidence type="ECO:0000256" key="2">
    <source>
        <dbReference type="ARBA" id="ARBA00022801"/>
    </source>
</evidence>
<dbReference type="Gene3D" id="3.50.80.20">
    <property type="entry name" value="D-Ala-D-Ala carboxypeptidase C, peptidase S13"/>
    <property type="match status" value="1"/>
</dbReference>
<dbReference type="PANTHER" id="PTHR30023:SF0">
    <property type="entry name" value="PENICILLIN-SENSITIVE CARBOXYPEPTIDASE A"/>
    <property type="match status" value="1"/>
</dbReference>
<comment type="similarity">
    <text evidence="1">Belongs to the peptidase S13 family.</text>
</comment>
<proteinExistence type="inferred from homology"/>
<keyword evidence="3" id="KW-0121">Carboxypeptidase</keyword>
<dbReference type="EC" id="3.4.16.4" evidence="3"/>
<dbReference type="Pfam" id="PF02113">
    <property type="entry name" value="Peptidase_S13"/>
    <property type="match status" value="1"/>
</dbReference>
<dbReference type="InterPro" id="IPR012338">
    <property type="entry name" value="Beta-lactam/transpept-like"/>
</dbReference>
<dbReference type="PANTHER" id="PTHR30023">
    <property type="entry name" value="D-ALANYL-D-ALANINE CARBOXYPEPTIDASE"/>
    <property type="match status" value="1"/>
</dbReference>
<protein>
    <submittedName>
        <fullName evidence="3">D-alanyl-D-alanine carboxypeptidase/D-alanyl-D-alanine-endopeptidase</fullName>
        <ecNumber evidence="3">3.4.16.4</ecNumber>
    </submittedName>
</protein>
<organism evidence="3 4">
    <name type="scientific">Alkalihalobacterium chitinilyticum</name>
    <dbReference type="NCBI Taxonomy" id="2980103"/>
    <lineage>
        <taxon>Bacteria</taxon>
        <taxon>Bacillati</taxon>
        <taxon>Bacillota</taxon>
        <taxon>Bacilli</taxon>
        <taxon>Bacillales</taxon>
        <taxon>Bacillaceae</taxon>
        <taxon>Alkalihalobacterium</taxon>
    </lineage>
</organism>
<sequence>MKLIYRMFKIQFICFFVLLFYFYGSPVVAAIIDHQIISKKIDQVLQDQSHLEGSLVSISVRSAATGELLYEYNGDVRLKPASNMKILTAVAALSTLGEEYCFQTEVLTDGKLKWGILHGNLYVKGKGDPTLLKSDIDEMVKTLKKQGIKAIRGNLIGDDTWYDDVRYSIDLPWSDETMGYGSAISALTVASYEDYDVGTVTLQIVPSEEVGEPAQVIMQPSNTYLEIVNLTKTVSEDEKEELSIVRKHGTNQVLIEGTLPIHTTDFKETIAVWEPTDFALHLFRQSLKEQGIYLLGNVSNGVTPDNAAVLSEHTSMPLADILIPFMKLSNNGHGEMLVKEMGKIVNNEGSWENGLEVTEQVLRRYGMNMDSMLLRDGSGISHTNLIPANELSNLLFTIQNEEWFSTFYQSLPIAGASDKMIGGTLKSRMKNTHDRIRAKTGTLTSVSTISGYVNSASGETFIFSILTNNMLDNKSGKNLEDQILMVLANF</sequence>
<comment type="caution">
    <text evidence="3">The sequence shown here is derived from an EMBL/GenBank/DDBJ whole genome shotgun (WGS) entry which is preliminary data.</text>
</comment>
<dbReference type="InterPro" id="IPR000667">
    <property type="entry name" value="Peptidase_S13"/>
</dbReference>
<keyword evidence="4" id="KW-1185">Reference proteome</keyword>
<dbReference type="Proteomes" id="UP001148125">
    <property type="component" value="Unassembled WGS sequence"/>
</dbReference>
<dbReference type="EMBL" id="JAOTPO010000009">
    <property type="protein sequence ID" value="MDE5414448.1"/>
    <property type="molecule type" value="Genomic_DNA"/>
</dbReference>
<dbReference type="NCBIfam" id="TIGR00666">
    <property type="entry name" value="PBP4"/>
    <property type="match status" value="1"/>
</dbReference>
<name>A0ABT5VJ25_9BACI</name>
<dbReference type="SUPFAM" id="SSF56601">
    <property type="entry name" value="beta-lactamase/transpeptidase-like"/>
    <property type="match status" value="1"/>
</dbReference>
<evidence type="ECO:0000313" key="3">
    <source>
        <dbReference type="EMBL" id="MDE5414448.1"/>
    </source>
</evidence>
<keyword evidence="3" id="KW-0645">Protease</keyword>
<dbReference type="PRINTS" id="PR00922">
    <property type="entry name" value="DADACBPTASE3"/>
</dbReference>
<keyword evidence="2 3" id="KW-0378">Hydrolase</keyword>
<reference evidence="3" key="1">
    <citation type="submission" date="2024-05" db="EMBL/GenBank/DDBJ databases">
        <title>Alkalihalobacillus sp. strain MEB203 novel alkaliphilic bacterium from Lonar Lake, India.</title>
        <authorList>
            <person name="Joshi A."/>
            <person name="Thite S."/>
            <person name="Mengade P."/>
        </authorList>
    </citation>
    <scope>NUCLEOTIDE SEQUENCE</scope>
    <source>
        <strain evidence="3">MEB 203</strain>
    </source>
</reference>
<dbReference type="GO" id="GO:0009002">
    <property type="term" value="F:serine-type D-Ala-D-Ala carboxypeptidase activity"/>
    <property type="evidence" value="ECO:0007669"/>
    <property type="project" value="UniProtKB-EC"/>
</dbReference>
<evidence type="ECO:0000256" key="1">
    <source>
        <dbReference type="ARBA" id="ARBA00006096"/>
    </source>
</evidence>
<gene>
    <name evidence="3" type="primary">dacB</name>
    <name evidence="3" type="ORF">N7Z68_13795</name>
</gene>
<dbReference type="Gene3D" id="3.40.710.10">
    <property type="entry name" value="DD-peptidase/beta-lactamase superfamily"/>
    <property type="match status" value="2"/>
</dbReference>
<evidence type="ECO:0000313" key="4">
    <source>
        <dbReference type="Proteomes" id="UP001148125"/>
    </source>
</evidence>
<accession>A0ABT5VJ25</accession>